<dbReference type="InterPro" id="IPR053876">
    <property type="entry name" value="Phage_int_M"/>
</dbReference>
<reference evidence="8 9" key="1">
    <citation type="submission" date="2019-07" db="EMBL/GenBank/DDBJ databases">
        <title>Whole genome shotgun sequence of Microvirga aerophila NBRC 106136.</title>
        <authorList>
            <person name="Hosoyama A."/>
            <person name="Uohara A."/>
            <person name="Ohji S."/>
            <person name="Ichikawa N."/>
        </authorList>
    </citation>
    <scope>NUCLEOTIDE SEQUENCE [LARGE SCALE GENOMIC DNA]</scope>
    <source>
        <strain evidence="8 9">NBRC 106136</strain>
    </source>
</reference>
<feature type="domain" description="Tyr recombinase" evidence="6">
    <location>
        <begin position="203"/>
        <end position="377"/>
    </location>
</feature>
<dbReference type="Pfam" id="PF22022">
    <property type="entry name" value="Phage_int_M"/>
    <property type="match status" value="1"/>
</dbReference>
<accession>A0A512C550</accession>
<comment type="caution">
    <text evidence="8">The sequence shown here is derived from an EMBL/GenBank/DDBJ whole genome shotgun (WGS) entry which is preliminary data.</text>
</comment>
<sequence>MNRLKLTKSTIDSVPASAKEVIWWDIDLKGFGLKVTPAGRKVFLVQYRPAGDRRNPRKYTIGEYGQVTPYQARVEAQRVLAERAAGRDPQADKQATKRRIASEQVADLVTEFLTRHAAQNRTAGETGRIFRREVLPLWGRRTLGEIRKRDVVALLDGVRGRGAPVMANRVLAAIRKFFNWCISRGLLEVSPCTGVGTPTRERARHRTLSDEELTAVLTAAREIGHPFGSIVQMLALTAQRRDEVGRLTWDQLDLEQAVWVMPPEHAKNGKPHLVHLSEPVLQLIQNTPKLGDVVFSTDGATAFQGFSKSKARLDQLSGVSAWTLHDLRRTVVSGMARLGIAPHVADKILNHQSGTISGVAAVYQRHEFLDQRRQALDVWATFVSTLTTHKAAIEQRARLYA</sequence>
<evidence type="ECO:0000313" key="9">
    <source>
        <dbReference type="Proteomes" id="UP000321085"/>
    </source>
</evidence>
<dbReference type="PROSITE" id="PS51898">
    <property type="entry name" value="TYR_RECOMBINASE"/>
    <property type="match status" value="1"/>
</dbReference>
<dbReference type="GO" id="GO:0003677">
    <property type="term" value="F:DNA binding"/>
    <property type="evidence" value="ECO:0007669"/>
    <property type="project" value="UniProtKB-UniRule"/>
</dbReference>
<dbReference type="Pfam" id="PF00589">
    <property type="entry name" value="Phage_integrase"/>
    <property type="match status" value="1"/>
</dbReference>
<evidence type="ECO:0000256" key="3">
    <source>
        <dbReference type="ARBA" id="ARBA00023125"/>
    </source>
</evidence>
<gene>
    <name evidence="8" type="ORF">MAE02_70480</name>
</gene>
<evidence type="ECO:0000256" key="4">
    <source>
        <dbReference type="ARBA" id="ARBA00023172"/>
    </source>
</evidence>
<keyword evidence="3 5" id="KW-0238">DNA-binding</keyword>
<feature type="domain" description="Core-binding (CB)" evidence="7">
    <location>
        <begin position="103"/>
        <end position="182"/>
    </location>
</feature>
<dbReference type="PROSITE" id="PS51900">
    <property type="entry name" value="CB"/>
    <property type="match status" value="1"/>
</dbReference>
<dbReference type="Gene3D" id="1.10.443.10">
    <property type="entry name" value="Intergrase catalytic core"/>
    <property type="match status" value="1"/>
</dbReference>
<dbReference type="InterPro" id="IPR002104">
    <property type="entry name" value="Integrase_catalytic"/>
</dbReference>
<organism evidence="8 9">
    <name type="scientific">Microvirga aerophila</name>
    <dbReference type="NCBI Taxonomy" id="670291"/>
    <lineage>
        <taxon>Bacteria</taxon>
        <taxon>Pseudomonadati</taxon>
        <taxon>Pseudomonadota</taxon>
        <taxon>Alphaproteobacteria</taxon>
        <taxon>Hyphomicrobiales</taxon>
        <taxon>Methylobacteriaceae</taxon>
        <taxon>Microvirga</taxon>
    </lineage>
</organism>
<dbReference type="InterPro" id="IPR013762">
    <property type="entry name" value="Integrase-like_cat_sf"/>
</dbReference>
<evidence type="ECO:0000256" key="5">
    <source>
        <dbReference type="PROSITE-ProRule" id="PRU01248"/>
    </source>
</evidence>
<dbReference type="InterPro" id="IPR044068">
    <property type="entry name" value="CB"/>
</dbReference>
<dbReference type="InterPro" id="IPR010998">
    <property type="entry name" value="Integrase_recombinase_N"/>
</dbReference>
<dbReference type="Gene3D" id="3.30.160.390">
    <property type="entry name" value="Integrase, DNA-binding domain"/>
    <property type="match status" value="1"/>
</dbReference>
<keyword evidence="4" id="KW-0233">DNA recombination</keyword>
<dbReference type="InterPro" id="IPR011010">
    <property type="entry name" value="DNA_brk_join_enz"/>
</dbReference>
<dbReference type="InterPro" id="IPR025166">
    <property type="entry name" value="Integrase_DNA_bind_dom"/>
</dbReference>
<evidence type="ECO:0000313" key="8">
    <source>
        <dbReference type="EMBL" id="GEO19352.1"/>
    </source>
</evidence>
<dbReference type="EMBL" id="BJYU01000452">
    <property type="protein sequence ID" value="GEO19352.1"/>
    <property type="molecule type" value="Genomic_DNA"/>
</dbReference>
<dbReference type="GO" id="GO:0006310">
    <property type="term" value="P:DNA recombination"/>
    <property type="evidence" value="ECO:0007669"/>
    <property type="project" value="UniProtKB-KW"/>
</dbReference>
<proteinExistence type="inferred from homology"/>
<dbReference type="PANTHER" id="PTHR30629:SF2">
    <property type="entry name" value="PROPHAGE INTEGRASE INTS-RELATED"/>
    <property type="match status" value="1"/>
</dbReference>
<dbReference type="InterPro" id="IPR050808">
    <property type="entry name" value="Phage_Integrase"/>
</dbReference>
<dbReference type="Gene3D" id="1.10.150.130">
    <property type="match status" value="1"/>
</dbReference>
<dbReference type="AlphaFoldDB" id="A0A512C550"/>
<dbReference type="GO" id="GO:0015074">
    <property type="term" value="P:DNA integration"/>
    <property type="evidence" value="ECO:0007669"/>
    <property type="project" value="UniProtKB-KW"/>
</dbReference>
<dbReference type="PANTHER" id="PTHR30629">
    <property type="entry name" value="PROPHAGE INTEGRASE"/>
    <property type="match status" value="1"/>
</dbReference>
<evidence type="ECO:0000256" key="2">
    <source>
        <dbReference type="ARBA" id="ARBA00022908"/>
    </source>
</evidence>
<dbReference type="InterPro" id="IPR038488">
    <property type="entry name" value="Integrase_DNA-bd_sf"/>
</dbReference>
<dbReference type="CDD" id="cd00801">
    <property type="entry name" value="INT_P4_C"/>
    <property type="match status" value="1"/>
</dbReference>
<protein>
    <submittedName>
        <fullName evidence="8">Integrase</fullName>
    </submittedName>
</protein>
<dbReference type="Proteomes" id="UP000321085">
    <property type="component" value="Unassembled WGS sequence"/>
</dbReference>
<dbReference type="SUPFAM" id="SSF56349">
    <property type="entry name" value="DNA breaking-rejoining enzymes"/>
    <property type="match status" value="1"/>
</dbReference>
<keyword evidence="9" id="KW-1185">Reference proteome</keyword>
<comment type="similarity">
    <text evidence="1">Belongs to the 'phage' integrase family.</text>
</comment>
<keyword evidence="2" id="KW-0229">DNA integration</keyword>
<evidence type="ECO:0000259" key="6">
    <source>
        <dbReference type="PROSITE" id="PS51898"/>
    </source>
</evidence>
<dbReference type="Pfam" id="PF13356">
    <property type="entry name" value="Arm-DNA-bind_3"/>
    <property type="match status" value="1"/>
</dbReference>
<evidence type="ECO:0000256" key="1">
    <source>
        <dbReference type="ARBA" id="ARBA00008857"/>
    </source>
</evidence>
<name>A0A512C550_9HYPH</name>
<evidence type="ECO:0000259" key="7">
    <source>
        <dbReference type="PROSITE" id="PS51900"/>
    </source>
</evidence>